<dbReference type="SUPFAM" id="SSF51556">
    <property type="entry name" value="Metallo-dependent hydrolases"/>
    <property type="match status" value="1"/>
</dbReference>
<dbReference type="PANTHER" id="PTHR43794">
    <property type="entry name" value="AMINOHYDROLASE SSNA-RELATED"/>
    <property type="match status" value="1"/>
</dbReference>
<proteinExistence type="predicted"/>
<dbReference type="InterPro" id="IPR050287">
    <property type="entry name" value="MTA/SAH_deaminase"/>
</dbReference>
<dbReference type="Pfam" id="PF01979">
    <property type="entry name" value="Amidohydro_1"/>
    <property type="match status" value="1"/>
</dbReference>
<evidence type="ECO:0000259" key="3">
    <source>
        <dbReference type="Pfam" id="PF01979"/>
    </source>
</evidence>
<dbReference type="EC" id="3.5.3.13" evidence="4"/>
<dbReference type="PANTHER" id="PTHR43794:SF11">
    <property type="entry name" value="AMIDOHYDROLASE-RELATED DOMAIN-CONTAINING PROTEIN"/>
    <property type="match status" value="1"/>
</dbReference>
<dbReference type="InterPro" id="IPR011059">
    <property type="entry name" value="Metal-dep_hydrolase_composite"/>
</dbReference>
<feature type="domain" description="Amidohydrolase-related" evidence="3">
    <location>
        <begin position="62"/>
        <end position="448"/>
    </location>
</feature>
<dbReference type="NCBIfam" id="NF006681">
    <property type="entry name" value="PRK09229.1-2"/>
    <property type="match status" value="1"/>
</dbReference>
<evidence type="ECO:0000256" key="1">
    <source>
        <dbReference type="ARBA" id="ARBA00022801"/>
    </source>
</evidence>
<organism evidence="4 5">
    <name type="scientific">Plantactinospora solaniradicis</name>
    <dbReference type="NCBI Taxonomy" id="1723736"/>
    <lineage>
        <taxon>Bacteria</taxon>
        <taxon>Bacillati</taxon>
        <taxon>Actinomycetota</taxon>
        <taxon>Actinomycetes</taxon>
        <taxon>Micromonosporales</taxon>
        <taxon>Micromonosporaceae</taxon>
        <taxon>Plantactinospora</taxon>
    </lineage>
</organism>
<dbReference type="InterPro" id="IPR006680">
    <property type="entry name" value="Amidohydro-rel"/>
</dbReference>
<keyword evidence="1 4" id="KW-0378">Hydrolase</keyword>
<evidence type="ECO:0000313" key="5">
    <source>
        <dbReference type="Proteomes" id="UP001596203"/>
    </source>
</evidence>
<gene>
    <name evidence="4" type="ORF">ACFP2T_16745</name>
</gene>
<dbReference type="NCBIfam" id="TIGR02022">
    <property type="entry name" value="hutF"/>
    <property type="match status" value="1"/>
</dbReference>
<dbReference type="GO" id="GO:0050416">
    <property type="term" value="F:formimidoylglutamate deiminase activity"/>
    <property type="evidence" value="ECO:0007669"/>
    <property type="project" value="UniProtKB-EC"/>
</dbReference>
<evidence type="ECO:0000313" key="4">
    <source>
        <dbReference type="EMBL" id="MFC6017850.1"/>
    </source>
</evidence>
<evidence type="ECO:0000256" key="2">
    <source>
        <dbReference type="SAM" id="MobiDB-lite"/>
    </source>
</evidence>
<protein>
    <submittedName>
        <fullName evidence="4">Formimidoylglutamate deiminase</fullName>
        <ecNumber evidence="4">3.5.3.13</ecNumber>
    </submittedName>
</protein>
<dbReference type="SUPFAM" id="SSF51338">
    <property type="entry name" value="Composite domain of metallo-dependent hydrolases"/>
    <property type="match status" value="1"/>
</dbReference>
<dbReference type="Gene3D" id="2.30.40.10">
    <property type="entry name" value="Urease, subunit C, domain 1"/>
    <property type="match status" value="1"/>
</dbReference>
<feature type="compositionally biased region" description="Low complexity" evidence="2">
    <location>
        <begin position="204"/>
        <end position="221"/>
    </location>
</feature>
<dbReference type="EMBL" id="JBHSPR010000010">
    <property type="protein sequence ID" value="MFC6017850.1"/>
    <property type="molecule type" value="Genomic_DNA"/>
</dbReference>
<dbReference type="Proteomes" id="UP001596203">
    <property type="component" value="Unassembled WGS sequence"/>
</dbReference>
<name>A0ABW1K8L0_9ACTN</name>
<comment type="caution">
    <text evidence="4">The sequence shown here is derived from an EMBL/GenBank/DDBJ whole genome shotgun (WGS) entry which is preliminary data.</text>
</comment>
<feature type="region of interest" description="Disordered" evidence="2">
    <location>
        <begin position="198"/>
        <end position="225"/>
    </location>
</feature>
<sequence length="473" mass="48868">MTRTGRTVNGPTRYHAEYAWLPGRPVPDADVLIELAGGRFTGITVGVAAVPADAYRLSGLTLPGLANTHSHAFHRALRGRTTGGGGDFWSWRERMYAVAGRLDPESYLALARATYAEMALAGITCVGEFHYLHHAPDGRRYDDPNAMSAALVEAATQAGIRITLLDTCYLTATVDGQPLTGPQLRFGDGDAARWANRAGSFAPTTGSGTSNESGTSASTLDSDSDSNVRVGAAIHSVRAVPADQIPVVVDWAAERGEPLHVHLSEQPAENEACLAYHGRTPTGLLADAGALGPRTTAVHATHLTDADRALLGSSGTGACLCPTTERDLADGIGPARPLVDAGCPLSLGSDSHAVLDLFEEARGVEAHERLRTLRRGHFTPAELLHAASGAGHAALGWTDAGTIAVGARADLVTVRLDSARTAGVPAAGALGAATAADVSDVLVDGRVVVRGGRHVTLDVPSALTDAIGAVVGP</sequence>
<dbReference type="InterPro" id="IPR010252">
    <property type="entry name" value="HutF"/>
</dbReference>
<dbReference type="InterPro" id="IPR032466">
    <property type="entry name" value="Metal_Hydrolase"/>
</dbReference>
<accession>A0ABW1K8L0</accession>
<dbReference type="RefSeq" id="WP_377422437.1">
    <property type="nucleotide sequence ID" value="NZ_JBHSPR010000010.1"/>
</dbReference>
<reference evidence="5" key="1">
    <citation type="journal article" date="2019" name="Int. J. Syst. Evol. Microbiol.">
        <title>The Global Catalogue of Microorganisms (GCM) 10K type strain sequencing project: providing services to taxonomists for standard genome sequencing and annotation.</title>
        <authorList>
            <consortium name="The Broad Institute Genomics Platform"/>
            <consortium name="The Broad Institute Genome Sequencing Center for Infectious Disease"/>
            <person name="Wu L."/>
            <person name="Ma J."/>
        </authorList>
    </citation>
    <scope>NUCLEOTIDE SEQUENCE [LARGE SCALE GENOMIC DNA]</scope>
    <source>
        <strain evidence="5">ZS-35-S2</strain>
    </source>
</reference>
<keyword evidence="5" id="KW-1185">Reference proteome</keyword>
<dbReference type="Gene3D" id="3.20.20.140">
    <property type="entry name" value="Metal-dependent hydrolases"/>
    <property type="match status" value="1"/>
</dbReference>